<name>A0ABV9SG98_9ACTN</name>
<dbReference type="PANTHER" id="PTHR30478:SF0">
    <property type="entry name" value="BETA SLIDING CLAMP"/>
    <property type="match status" value="1"/>
</dbReference>
<comment type="subcellular location">
    <subcellularLocation>
        <location evidence="1">Cytoplasm</location>
    </subcellularLocation>
</comment>
<dbReference type="RefSeq" id="WP_344139781.1">
    <property type="nucleotide sequence ID" value="NZ_BAAAQI010000001.1"/>
</dbReference>
<keyword evidence="6" id="KW-0235">DNA replication</keyword>
<dbReference type="SUPFAM" id="SSF55979">
    <property type="entry name" value="DNA clamp"/>
    <property type="match status" value="1"/>
</dbReference>
<dbReference type="InterPro" id="IPR001001">
    <property type="entry name" value="DNA_polIII_beta"/>
</dbReference>
<accession>A0ABV9SG98</accession>
<organism evidence="10 11">
    <name type="scientific">Streptomonospora arabica</name>
    <dbReference type="NCBI Taxonomy" id="412417"/>
    <lineage>
        <taxon>Bacteria</taxon>
        <taxon>Bacillati</taxon>
        <taxon>Actinomycetota</taxon>
        <taxon>Actinomycetes</taxon>
        <taxon>Streptosporangiales</taxon>
        <taxon>Nocardiopsidaceae</taxon>
        <taxon>Streptomonospora</taxon>
    </lineage>
</organism>
<keyword evidence="11" id="KW-1185">Reference proteome</keyword>
<keyword evidence="7" id="KW-0239">DNA-directed DNA polymerase</keyword>
<gene>
    <name evidence="10" type="ORF">ACFPCZ_06595</name>
</gene>
<dbReference type="Gene3D" id="3.10.150.10">
    <property type="entry name" value="DNA Polymerase III, subunit A, domain 2"/>
    <property type="match status" value="2"/>
</dbReference>
<evidence type="ECO:0000313" key="10">
    <source>
        <dbReference type="EMBL" id="MFC4866293.1"/>
    </source>
</evidence>
<comment type="similarity">
    <text evidence="2">Belongs to the beta sliding clamp family.</text>
</comment>
<evidence type="ECO:0000256" key="9">
    <source>
        <dbReference type="SAM" id="MobiDB-lite"/>
    </source>
</evidence>
<feature type="region of interest" description="Disordered" evidence="9">
    <location>
        <begin position="278"/>
        <end position="342"/>
    </location>
</feature>
<dbReference type="InterPro" id="IPR046938">
    <property type="entry name" value="DNA_clamp_sf"/>
</dbReference>
<feature type="compositionally biased region" description="Basic residues" evidence="9">
    <location>
        <begin position="290"/>
        <end position="315"/>
    </location>
</feature>
<keyword evidence="4" id="KW-0808">Transferase</keyword>
<evidence type="ECO:0000256" key="2">
    <source>
        <dbReference type="ARBA" id="ARBA00010752"/>
    </source>
</evidence>
<feature type="compositionally biased region" description="Low complexity" evidence="9">
    <location>
        <begin position="316"/>
        <end position="325"/>
    </location>
</feature>
<evidence type="ECO:0008006" key="12">
    <source>
        <dbReference type="Google" id="ProtNLM"/>
    </source>
</evidence>
<evidence type="ECO:0000256" key="4">
    <source>
        <dbReference type="ARBA" id="ARBA00022679"/>
    </source>
</evidence>
<evidence type="ECO:0000256" key="1">
    <source>
        <dbReference type="ARBA" id="ARBA00004496"/>
    </source>
</evidence>
<evidence type="ECO:0000256" key="6">
    <source>
        <dbReference type="ARBA" id="ARBA00022705"/>
    </source>
</evidence>
<evidence type="ECO:0000256" key="3">
    <source>
        <dbReference type="ARBA" id="ARBA00022490"/>
    </source>
</evidence>
<dbReference type="PANTHER" id="PTHR30478">
    <property type="entry name" value="DNA POLYMERASE III SUBUNIT BETA"/>
    <property type="match status" value="1"/>
</dbReference>
<dbReference type="EMBL" id="JBHSIY010000006">
    <property type="protein sequence ID" value="MFC4866293.1"/>
    <property type="molecule type" value="Genomic_DNA"/>
</dbReference>
<sequence length="402" mass="43062">MTAVTSTSTTTEPDTVRFELPRAALTEALTTVALAVPTHPEPVPGGIMLDGDAEGCLHVRAFDGRTAVAVRIPDAASGPGSILLNHDDCTKTVNALVKGTPKREADRMTATITADSTGAPTVELAGATMPLQSHAVQEYPALPESPAPVAHMDLSRFSAEAGRVLYTIEDNDVWPQAAGVQFEALPVGLVLSATDRYRLGVAHVPTHTEIPAAACTTTGGALVPGYPLARILRRLRAATVAIGIGPRDSSPRLVSLDCGDISMVVHCIDAEFPDYHRVRPRPERRTHPGSARRRGAGRQRRQTPARDPGRRRRRGPALAGAVGARRAGGHTASSRRDHRHGWAPRMHFKPEFLTDALETVAGPGVRLHLPDTETGAVLFTEDYADLSDPLAFRHLLKPIHVR</sequence>
<evidence type="ECO:0000313" key="11">
    <source>
        <dbReference type="Proteomes" id="UP001595858"/>
    </source>
</evidence>
<evidence type="ECO:0000256" key="8">
    <source>
        <dbReference type="ARBA" id="ARBA00023125"/>
    </source>
</evidence>
<protein>
    <recommendedName>
        <fullName evidence="12">DNA polymerase III beta sliding clamp central domain-containing protein</fullName>
    </recommendedName>
</protein>
<keyword evidence="5" id="KW-0548">Nucleotidyltransferase</keyword>
<reference evidence="11" key="1">
    <citation type="journal article" date="2019" name="Int. J. Syst. Evol. Microbiol.">
        <title>The Global Catalogue of Microorganisms (GCM) 10K type strain sequencing project: providing services to taxonomists for standard genome sequencing and annotation.</title>
        <authorList>
            <consortium name="The Broad Institute Genomics Platform"/>
            <consortium name="The Broad Institute Genome Sequencing Center for Infectious Disease"/>
            <person name="Wu L."/>
            <person name="Ma J."/>
        </authorList>
    </citation>
    <scope>NUCLEOTIDE SEQUENCE [LARGE SCALE GENOMIC DNA]</scope>
    <source>
        <strain evidence="11">CGMCC 4.7304</strain>
    </source>
</reference>
<proteinExistence type="inferred from homology"/>
<dbReference type="SMART" id="SM00480">
    <property type="entry name" value="POL3Bc"/>
    <property type="match status" value="1"/>
</dbReference>
<keyword evidence="8" id="KW-0238">DNA-binding</keyword>
<evidence type="ECO:0000256" key="5">
    <source>
        <dbReference type="ARBA" id="ARBA00022695"/>
    </source>
</evidence>
<keyword evidence="3" id="KW-0963">Cytoplasm</keyword>
<comment type="caution">
    <text evidence="10">The sequence shown here is derived from an EMBL/GenBank/DDBJ whole genome shotgun (WGS) entry which is preliminary data.</text>
</comment>
<dbReference type="Proteomes" id="UP001595858">
    <property type="component" value="Unassembled WGS sequence"/>
</dbReference>
<evidence type="ECO:0000256" key="7">
    <source>
        <dbReference type="ARBA" id="ARBA00022932"/>
    </source>
</evidence>